<dbReference type="InterPro" id="IPR010699">
    <property type="entry name" value="DUF1275"/>
</dbReference>
<feature type="transmembrane region" description="Helical" evidence="1">
    <location>
        <begin position="189"/>
        <end position="210"/>
    </location>
</feature>
<dbReference type="PANTHER" id="PTHR37314">
    <property type="entry name" value="SLR0142 PROTEIN"/>
    <property type="match status" value="1"/>
</dbReference>
<dbReference type="EMBL" id="JAHCQH010000015">
    <property type="protein sequence ID" value="MBS9477218.1"/>
    <property type="molecule type" value="Genomic_DNA"/>
</dbReference>
<dbReference type="RefSeq" id="WP_213755006.1">
    <property type="nucleotide sequence ID" value="NZ_JAHCQH010000015.1"/>
</dbReference>
<accession>A0ABS5R6C1</accession>
<feature type="transmembrane region" description="Helical" evidence="1">
    <location>
        <begin position="85"/>
        <end position="108"/>
    </location>
</feature>
<evidence type="ECO:0000313" key="2">
    <source>
        <dbReference type="EMBL" id="MBS9477218.1"/>
    </source>
</evidence>
<comment type="caution">
    <text evidence="2">The sequence shown here is derived from an EMBL/GenBank/DDBJ whole genome shotgun (WGS) entry which is preliminary data.</text>
</comment>
<keyword evidence="1" id="KW-1133">Transmembrane helix</keyword>
<dbReference type="PANTHER" id="PTHR37314:SF4">
    <property type="entry name" value="UPF0700 TRANSMEMBRANE PROTEIN YOAK"/>
    <property type="match status" value="1"/>
</dbReference>
<keyword evidence="3" id="KW-1185">Reference proteome</keyword>
<feature type="transmembrane region" description="Helical" evidence="1">
    <location>
        <begin position="55"/>
        <end position="73"/>
    </location>
</feature>
<feature type="transmembrane region" description="Helical" evidence="1">
    <location>
        <begin position="163"/>
        <end position="183"/>
    </location>
</feature>
<reference evidence="2" key="1">
    <citation type="submission" date="2021-05" db="EMBL/GenBank/DDBJ databases">
        <authorList>
            <person name="Sun Q."/>
            <person name="Inoue M."/>
        </authorList>
    </citation>
    <scope>NUCLEOTIDE SEQUENCE</scope>
    <source>
        <strain evidence="2">VKM B-3255</strain>
    </source>
</reference>
<keyword evidence="1" id="KW-0812">Transmembrane</keyword>
<proteinExistence type="predicted"/>
<protein>
    <submittedName>
        <fullName evidence="2">DUF1275 domain-containing protein</fullName>
    </submittedName>
</protein>
<dbReference type="Pfam" id="PF06912">
    <property type="entry name" value="DUF1275"/>
    <property type="match status" value="1"/>
</dbReference>
<gene>
    <name evidence="2" type="ORF">KIP89_08880</name>
</gene>
<sequence length="224" mass="22029">MPSGIRPLLFASFATLIAGFVDAVGYAHLGGLFLSFMSGNSTRLGIQFASGHWELAGLTATIVASFTAGAFLGTRLADAAGDWKLVAILAVEVALFAAAALLTGAGAGAPALIPVAVAMGMQNSVHQLIAGADIGKSFVTGALFGVGQSLARLSSGRSRPSEALAYAGSWACFVGGAGIGALTLGALGLSLALVGAGLLLAGLALTALAFHGHLIHPVGESGGD</sequence>
<keyword evidence="1" id="KW-0472">Membrane</keyword>
<evidence type="ECO:0000313" key="3">
    <source>
        <dbReference type="Proteomes" id="UP001166585"/>
    </source>
</evidence>
<name>A0ABS5R6C1_9HYPH</name>
<evidence type="ECO:0000256" key="1">
    <source>
        <dbReference type="SAM" id="Phobius"/>
    </source>
</evidence>
<organism evidence="2 3">
    <name type="scientific">Ancylobacter radicis</name>
    <dbReference type="NCBI Taxonomy" id="2836179"/>
    <lineage>
        <taxon>Bacteria</taxon>
        <taxon>Pseudomonadati</taxon>
        <taxon>Pseudomonadota</taxon>
        <taxon>Alphaproteobacteria</taxon>
        <taxon>Hyphomicrobiales</taxon>
        <taxon>Xanthobacteraceae</taxon>
        <taxon>Ancylobacter</taxon>
    </lineage>
</organism>
<dbReference type="Proteomes" id="UP001166585">
    <property type="component" value="Unassembled WGS sequence"/>
</dbReference>